<evidence type="ECO:0000313" key="2">
    <source>
        <dbReference type="EMBL" id="ACY17222.1"/>
    </source>
</evidence>
<proteinExistence type="predicted"/>
<evidence type="ECO:0000313" key="3">
    <source>
        <dbReference type="Proteomes" id="UP000001880"/>
    </source>
</evidence>
<dbReference type="EMBL" id="CP001804">
    <property type="protein sequence ID" value="ACY17222.1"/>
    <property type="molecule type" value="Genomic_DNA"/>
</dbReference>
<name>D0LRJ4_HALO1</name>
<protein>
    <submittedName>
        <fullName evidence="2">Uncharacterized protein</fullName>
    </submittedName>
</protein>
<evidence type="ECO:0000256" key="1">
    <source>
        <dbReference type="SAM" id="MobiDB-lite"/>
    </source>
</evidence>
<keyword evidence="3" id="KW-1185">Reference proteome</keyword>
<organism evidence="2 3">
    <name type="scientific">Haliangium ochraceum (strain DSM 14365 / JCM 11303 / SMP-2)</name>
    <dbReference type="NCBI Taxonomy" id="502025"/>
    <lineage>
        <taxon>Bacteria</taxon>
        <taxon>Pseudomonadati</taxon>
        <taxon>Myxococcota</taxon>
        <taxon>Polyangia</taxon>
        <taxon>Haliangiales</taxon>
        <taxon>Kofleriaceae</taxon>
        <taxon>Haliangium</taxon>
    </lineage>
</organism>
<feature type="compositionally biased region" description="Low complexity" evidence="1">
    <location>
        <begin position="217"/>
        <end position="252"/>
    </location>
</feature>
<sequence length="526" mass="57279">MLELVEFPHLPSGDPAQAVSALIRLCREMPAQGEQFRFFRKRAKDLRLWDDQLILGTLAFLDMEKTGNIRPSQFARQVGKLRPEEKARDVFTERLWEVNPLLFRSVVTQLKEQVHSRDELIKHIHSFAYRGKQPTRPQLENWLHLALGLRVLKMVGIALDLDDRGKALVARASDFDVEEFLADMAGEAGEDGGEDFDEDAEFSAEGDDADGGDETAEAPAAAAPASAPAAAASAPRPAAKAAPGGAAAADGGEGLDLSALASPRGRERPVEVHRFAGQAVFDDEILAETTRRVAAWWGEQSPEMQRLSAEDFGFSSEAWMESGDELLYRIAVAAALSFRLQRGREGVMKAFEALDQGGVLGDLYYGTAPDELPNAVDAQALMLASLIARRCAEAPELAATLEKQQSASDAFGVLEQALGRGLLRIELFWMMAALADVGALRFPDLGDYLALPRRLVRDTLFRLGYLATPYAHDAASLVPAAREAHRAADGATRADEVLLAFALKAGCAYGCAHRRSCEYACRERAE</sequence>
<dbReference type="RefSeq" id="WP_012829820.1">
    <property type="nucleotide sequence ID" value="NC_013440.1"/>
</dbReference>
<dbReference type="KEGG" id="hoh:Hoch_4732"/>
<dbReference type="AlphaFoldDB" id="D0LRJ4"/>
<dbReference type="Proteomes" id="UP000001880">
    <property type="component" value="Chromosome"/>
</dbReference>
<dbReference type="HOGENOM" id="CLU_517560_0_0_7"/>
<reference evidence="2 3" key="1">
    <citation type="journal article" date="2010" name="Stand. Genomic Sci.">
        <title>Complete genome sequence of Haliangium ochraceum type strain (SMP-2).</title>
        <authorList>
            <consortium name="US DOE Joint Genome Institute (JGI-PGF)"/>
            <person name="Ivanova N."/>
            <person name="Daum C."/>
            <person name="Lang E."/>
            <person name="Abt B."/>
            <person name="Kopitz M."/>
            <person name="Saunders E."/>
            <person name="Lapidus A."/>
            <person name="Lucas S."/>
            <person name="Glavina Del Rio T."/>
            <person name="Nolan M."/>
            <person name="Tice H."/>
            <person name="Copeland A."/>
            <person name="Cheng J.F."/>
            <person name="Chen F."/>
            <person name="Bruce D."/>
            <person name="Goodwin L."/>
            <person name="Pitluck S."/>
            <person name="Mavromatis K."/>
            <person name="Pati A."/>
            <person name="Mikhailova N."/>
            <person name="Chen A."/>
            <person name="Palaniappan K."/>
            <person name="Land M."/>
            <person name="Hauser L."/>
            <person name="Chang Y.J."/>
            <person name="Jeffries C.D."/>
            <person name="Detter J.C."/>
            <person name="Brettin T."/>
            <person name="Rohde M."/>
            <person name="Goker M."/>
            <person name="Bristow J."/>
            <person name="Markowitz V."/>
            <person name="Eisen J.A."/>
            <person name="Hugenholtz P."/>
            <person name="Kyrpides N.C."/>
            <person name="Klenk H.P."/>
        </authorList>
    </citation>
    <scope>NUCLEOTIDE SEQUENCE [LARGE SCALE GENOMIC DNA]</scope>
    <source>
        <strain evidence="3">DSM 14365 / CIP 107738 / JCM 11303 / AJ 13395 / SMP-2</strain>
    </source>
</reference>
<feature type="region of interest" description="Disordered" evidence="1">
    <location>
        <begin position="187"/>
        <end position="252"/>
    </location>
</feature>
<gene>
    <name evidence="2" type="ordered locus">Hoch_4732</name>
</gene>
<accession>D0LRJ4</accession>
<feature type="compositionally biased region" description="Acidic residues" evidence="1">
    <location>
        <begin position="188"/>
        <end position="216"/>
    </location>
</feature>